<comment type="caution">
    <text evidence="3">The sequence shown here is derived from an EMBL/GenBank/DDBJ whole genome shotgun (WGS) entry which is preliminary data.</text>
</comment>
<keyword evidence="3" id="KW-0378">Hydrolase</keyword>
<dbReference type="InterPro" id="IPR016518">
    <property type="entry name" value="Alpha-L-fucosidase"/>
</dbReference>
<evidence type="ECO:0000259" key="1">
    <source>
        <dbReference type="Pfam" id="PF14498"/>
    </source>
</evidence>
<dbReference type="Pfam" id="PF22124">
    <property type="entry name" value="Glyco_hydro_95_cat"/>
    <property type="match status" value="1"/>
</dbReference>
<gene>
    <name evidence="3" type="ORF">QQS35_15760</name>
</gene>
<dbReference type="EMBL" id="JASTZU010000049">
    <property type="protein sequence ID" value="MDL4841895.1"/>
    <property type="molecule type" value="Genomic_DNA"/>
</dbReference>
<evidence type="ECO:0000313" key="4">
    <source>
        <dbReference type="Proteomes" id="UP001235343"/>
    </source>
</evidence>
<feature type="domain" description="Glycosyl hydrolase family 95 N-terminal" evidence="1">
    <location>
        <begin position="14"/>
        <end position="244"/>
    </location>
</feature>
<protein>
    <submittedName>
        <fullName evidence="3">Glycoside hydrolase N-terminal domain-containing protein</fullName>
    </submittedName>
</protein>
<keyword evidence="4" id="KW-1185">Reference proteome</keyword>
<dbReference type="SUPFAM" id="SSF48208">
    <property type="entry name" value="Six-hairpin glycosidases"/>
    <property type="match status" value="1"/>
</dbReference>
<dbReference type="InterPro" id="IPR008928">
    <property type="entry name" value="6-hairpin_glycosidase_sf"/>
</dbReference>
<reference evidence="3 4" key="1">
    <citation type="submission" date="2023-06" db="EMBL/GenBank/DDBJ databases">
        <title>Aquibacillus rhizosphaerae LR5S19.</title>
        <authorList>
            <person name="Sun J.-Q."/>
        </authorList>
    </citation>
    <scope>NUCLEOTIDE SEQUENCE [LARGE SCALE GENOMIC DNA]</scope>
    <source>
        <strain evidence="3 4">LR5S19</strain>
    </source>
</reference>
<accession>A0ABT7L9M7</accession>
<dbReference type="InterPro" id="IPR027414">
    <property type="entry name" value="GH95_N_dom"/>
</dbReference>
<dbReference type="InterPro" id="IPR054363">
    <property type="entry name" value="GH95_cat"/>
</dbReference>
<dbReference type="Pfam" id="PF14498">
    <property type="entry name" value="Glyco_hyd_65N_2"/>
    <property type="match status" value="1"/>
</dbReference>
<dbReference type="PANTHER" id="PTHR31084:SF0">
    <property type="entry name" value="ALPHA-L-FUCOSIDASE 2"/>
    <property type="match status" value="1"/>
</dbReference>
<dbReference type="GO" id="GO:0016787">
    <property type="term" value="F:hydrolase activity"/>
    <property type="evidence" value="ECO:0007669"/>
    <property type="project" value="UniProtKB-KW"/>
</dbReference>
<dbReference type="Proteomes" id="UP001235343">
    <property type="component" value="Unassembled WGS sequence"/>
</dbReference>
<evidence type="ECO:0000259" key="2">
    <source>
        <dbReference type="Pfam" id="PF22124"/>
    </source>
</evidence>
<organism evidence="3 4">
    <name type="scientific">Aquibacillus rhizosphaerae</name>
    <dbReference type="NCBI Taxonomy" id="3051431"/>
    <lineage>
        <taxon>Bacteria</taxon>
        <taxon>Bacillati</taxon>
        <taxon>Bacillota</taxon>
        <taxon>Bacilli</taxon>
        <taxon>Bacillales</taxon>
        <taxon>Bacillaceae</taxon>
        <taxon>Aquibacillus</taxon>
    </lineage>
</organism>
<proteinExistence type="predicted"/>
<dbReference type="RefSeq" id="WP_285933181.1">
    <property type="nucleotide sequence ID" value="NZ_JASTZU010000049.1"/>
</dbReference>
<dbReference type="PIRSF" id="PIRSF007663">
    <property type="entry name" value="UCP007663"/>
    <property type="match status" value="1"/>
</dbReference>
<dbReference type="PANTHER" id="PTHR31084">
    <property type="entry name" value="ALPHA-L-FUCOSIDASE 2"/>
    <property type="match status" value="1"/>
</dbReference>
<sequence>MLKTRDIVPAKGAWNKSHAERWEEALVSGNGNQGVMVFGNPQKETIIGNHSRLYLPTGTGNQLVNMAPYLDEFRQLIQTEGYEKAIRIFYDKAKDLGYQGLQMSDPFHPGFHLYIESPIQKAEQYMRSVDFETGQIAVRFVDENNIYHRRKTFVSRADDVIVHSIENNQSDVSCILNVEDYHHTLITHERSMETDLIQLHNAYEKGPGGYQVAIQIHAPQGKVSVRDNKVFIENAEHLVLVMKITPFSSVRGNEIEIAKDVSSSSYKTLLEKHIALHKEMFTRVNLNLSTEKERMRCTEELIEEAKQTNVIPLALLEKMYDAGRYMYMCSAGELSPNLQGIWTGTFSPAWSGDFTFDTNVQLSIASALSSNLTEGLHGLFRLMKELMPGFKDNASYYYGCRGIMVPAHASNSGRHFHWNDEWPLHLWTCGAGWLGHWYYQYYLYTGDKQFLANETIPYLKECVLFYEDFLIEDTDGTYRFTPSYSAENGCGDNATQDIAVAKEVLTNLINCYKELNIESSETKKWEKMLIKLPNYKINQEGAIQEWAINGKEENYNHRHFSHLYSIFQSREFTAESEPALWNASEVALNKRLEAWLRSDDADTSSTHGRMHAALCATQFNLKNLVYEILQMMVINDSIFPSMMTSHYNNHQVFNVDGNGAIPQVINEMLVDGVPGKITLLRALPDQVSQGAISGVLLPKQIKVEKLAWNITAGTIQIDVISSIEQEVELEVPLFSHVDVVSATGCSPSLMEEHKWKLKLYANQTAQLEIHF</sequence>
<dbReference type="InterPro" id="IPR012341">
    <property type="entry name" value="6hp_glycosidase-like_sf"/>
</dbReference>
<evidence type="ECO:0000313" key="3">
    <source>
        <dbReference type="EMBL" id="MDL4841895.1"/>
    </source>
</evidence>
<name>A0ABT7L9M7_9BACI</name>
<feature type="domain" description="Glycosyl hydrolase family 95 catalytic" evidence="2">
    <location>
        <begin position="265"/>
        <end position="669"/>
    </location>
</feature>
<dbReference type="Gene3D" id="1.50.10.10">
    <property type="match status" value="1"/>
</dbReference>